<dbReference type="Proteomes" id="UP000295781">
    <property type="component" value="Chromosome"/>
</dbReference>
<evidence type="ECO:0000256" key="1">
    <source>
        <dbReference type="ARBA" id="ARBA00005947"/>
    </source>
</evidence>
<organism evidence="4 5">
    <name type="scientific">Sorangium cellulosum</name>
    <name type="common">Polyangium cellulosum</name>
    <dbReference type="NCBI Taxonomy" id="56"/>
    <lineage>
        <taxon>Bacteria</taxon>
        <taxon>Pseudomonadati</taxon>
        <taxon>Myxococcota</taxon>
        <taxon>Polyangia</taxon>
        <taxon>Polyangiales</taxon>
        <taxon>Polyangiaceae</taxon>
        <taxon>Sorangium</taxon>
    </lineage>
</organism>
<dbReference type="PRINTS" id="PR01270">
    <property type="entry name" value="HDASUPER"/>
</dbReference>
<dbReference type="CDD" id="cd09993">
    <property type="entry name" value="HDAC_classIV"/>
    <property type="match status" value="1"/>
</dbReference>
<evidence type="ECO:0000259" key="3">
    <source>
        <dbReference type="Pfam" id="PF00850"/>
    </source>
</evidence>
<reference evidence="4 5" key="1">
    <citation type="submission" date="2015-09" db="EMBL/GenBank/DDBJ databases">
        <title>Sorangium comparison.</title>
        <authorList>
            <person name="Zaburannyi N."/>
            <person name="Bunk B."/>
            <person name="Overmann J."/>
            <person name="Mueller R."/>
        </authorList>
    </citation>
    <scope>NUCLEOTIDE SEQUENCE [LARGE SCALE GENOMIC DNA]</scope>
    <source>
        <strain evidence="4 5">So ceGT47</strain>
    </source>
</reference>
<dbReference type="Gene3D" id="3.40.800.20">
    <property type="entry name" value="Histone deacetylase domain"/>
    <property type="match status" value="1"/>
</dbReference>
<dbReference type="InterPro" id="IPR000286">
    <property type="entry name" value="HDACs"/>
</dbReference>
<dbReference type="GO" id="GO:0016787">
    <property type="term" value="F:hydrolase activity"/>
    <property type="evidence" value="ECO:0007669"/>
    <property type="project" value="UniProtKB-KW"/>
</dbReference>
<keyword evidence="2" id="KW-0378">Hydrolase</keyword>
<dbReference type="Pfam" id="PF00850">
    <property type="entry name" value="Hist_deacetyl"/>
    <property type="match status" value="1"/>
</dbReference>
<evidence type="ECO:0000313" key="4">
    <source>
        <dbReference type="EMBL" id="AUX27724.1"/>
    </source>
</evidence>
<dbReference type="GO" id="GO:0004407">
    <property type="term" value="F:histone deacetylase activity"/>
    <property type="evidence" value="ECO:0007669"/>
    <property type="project" value="InterPro"/>
</dbReference>
<dbReference type="InterPro" id="IPR037138">
    <property type="entry name" value="His_deacetylse_dom_sf"/>
</dbReference>
<accession>A0A4P2QD71</accession>
<dbReference type="GO" id="GO:0040029">
    <property type="term" value="P:epigenetic regulation of gene expression"/>
    <property type="evidence" value="ECO:0007669"/>
    <property type="project" value="TreeGrafter"/>
</dbReference>
<dbReference type="InterPro" id="IPR044150">
    <property type="entry name" value="HDAC_classIV"/>
</dbReference>
<evidence type="ECO:0000256" key="2">
    <source>
        <dbReference type="ARBA" id="ARBA00022801"/>
    </source>
</evidence>
<protein>
    <submittedName>
        <fullName evidence="4">Deacetylase</fullName>
    </submittedName>
</protein>
<dbReference type="InterPro" id="IPR023801">
    <property type="entry name" value="His_deacetylse_dom"/>
</dbReference>
<comment type="similarity">
    <text evidence="1">Belongs to the histone deacetylase family.</text>
</comment>
<proteinExistence type="inferred from homology"/>
<name>A0A4P2QD71_SORCE</name>
<dbReference type="SUPFAM" id="SSF52768">
    <property type="entry name" value="Arginase/deacetylase"/>
    <property type="match status" value="1"/>
</dbReference>
<dbReference type="PANTHER" id="PTHR10625">
    <property type="entry name" value="HISTONE DEACETYLASE HDAC1-RELATED"/>
    <property type="match status" value="1"/>
</dbReference>
<gene>
    <name evidence="4" type="ORF">SOCEGT47_083220</name>
</gene>
<dbReference type="AlphaFoldDB" id="A0A4P2QD71"/>
<sequence>MTSSAGASPPIRVFHAPGYFADIGQHVMPMRKFALVREAIERSGLPARIEAPEPVGDEDLLRVHAPGYVQAIATGEPRALAESQKLPWSPALAAAVRLTNGGCVAAAFAALEDGIAGNLASGFHHAHEDHGEGFCTFNGLVVALERARAEGRIRRGLVVDLDLHYGNGTASLLASRPWAFGLSIYGSWYKDNRAHRDVEGERAPDAANRWSVPVPNGSGGAAYLEILARHLGPAIDRAAPDLILYQAGADPYREDPYSPLDLSHDDLRARDEVVFRAALERRIPIAWVLAGGYTPDVSKVVEVHLGTFREAVRAREAQARRG</sequence>
<dbReference type="EMBL" id="CP012670">
    <property type="protein sequence ID" value="AUX27724.1"/>
    <property type="molecule type" value="Genomic_DNA"/>
</dbReference>
<evidence type="ECO:0000313" key="5">
    <source>
        <dbReference type="Proteomes" id="UP000295781"/>
    </source>
</evidence>
<dbReference type="RefSeq" id="WP_129356189.1">
    <property type="nucleotide sequence ID" value="NZ_CP012670.1"/>
</dbReference>
<dbReference type="PANTHER" id="PTHR10625:SF19">
    <property type="entry name" value="HISTONE DEACETYLASE 12"/>
    <property type="match status" value="1"/>
</dbReference>
<dbReference type="InterPro" id="IPR023696">
    <property type="entry name" value="Ureohydrolase_dom_sf"/>
</dbReference>
<feature type="domain" description="Histone deacetylase" evidence="3">
    <location>
        <begin position="26"/>
        <end position="303"/>
    </location>
</feature>
<dbReference type="OrthoDB" id="9808367at2"/>